<organism evidence="9">
    <name type="scientific">Wollemia nobilis</name>
    <dbReference type="NCBI Taxonomy" id="56998"/>
    <lineage>
        <taxon>Eukaryota</taxon>
        <taxon>Viridiplantae</taxon>
        <taxon>Streptophyta</taxon>
        <taxon>Embryophyta</taxon>
        <taxon>Tracheophyta</taxon>
        <taxon>Spermatophyta</taxon>
        <taxon>Pinopsida</taxon>
        <taxon>Pinidae</taxon>
        <taxon>Conifers II</taxon>
        <taxon>Araucariales</taxon>
        <taxon>Araucariaceae</taxon>
        <taxon>Wollemia</taxon>
    </lineage>
</organism>
<evidence type="ECO:0000259" key="8">
    <source>
        <dbReference type="SMART" id="SM00576"/>
    </source>
</evidence>
<dbReference type="PANTHER" id="PTHR46338">
    <property type="entry name" value="TRANSCRIPTION INITIATION FACTOR TFIID SUBUNIT 8"/>
    <property type="match status" value="1"/>
</dbReference>
<feature type="compositionally biased region" description="Basic and acidic residues" evidence="7">
    <location>
        <begin position="21"/>
        <end position="30"/>
    </location>
</feature>
<feature type="domain" description="Bromodomain associated" evidence="8">
    <location>
        <begin position="30"/>
        <end position="106"/>
    </location>
</feature>
<dbReference type="CDD" id="cd08049">
    <property type="entry name" value="TAF8"/>
    <property type="match status" value="1"/>
</dbReference>
<evidence type="ECO:0000313" key="9">
    <source>
        <dbReference type="EMBL" id="JAG89228.1"/>
    </source>
</evidence>
<protein>
    <recommendedName>
        <fullName evidence="3">Transcription initiation factor TFIID subunit 8</fullName>
    </recommendedName>
</protein>
<feature type="region of interest" description="Disordered" evidence="7">
    <location>
        <begin position="1"/>
        <end position="30"/>
    </location>
</feature>
<reference evidence="9" key="1">
    <citation type="submission" date="2015-02" db="EMBL/GenBank/DDBJ databases">
        <title>A transcriptome of Wollemia nobilis - a relic of Gondwana.</title>
        <authorList>
            <person name="Chia J.Y."/>
            <person name="Leong Y.S."/>
            <person name="Abdul Karim S."/>
            <person name="Wan Azmi N."/>
            <person name="Hercus R."/>
            <person name="Croft L."/>
        </authorList>
    </citation>
    <scope>NUCLEOTIDE SEQUENCE</scope>
    <source>
        <strain evidence="9">MaeBrown</strain>
        <tissue evidence="9">Leaf</tissue>
    </source>
</reference>
<evidence type="ECO:0000256" key="5">
    <source>
        <dbReference type="ARBA" id="ARBA00023163"/>
    </source>
</evidence>
<accession>A0A0C9SAK1</accession>
<dbReference type="InterPro" id="IPR009072">
    <property type="entry name" value="Histone-fold"/>
</dbReference>
<sequence>MSNGGTAPAPAPAPPESSSNDSDRRAAEGDEFGRAVARVAVAQICEGAGFQGYQQSALDAVADIAMRYLRDLGKSAHYYANLAGRTDCNALDVIQSLEDMNNAQGFAGAADVTHRRLSASQTVRDVVHYTNKAEELPFARPVPCFPVSKKRRLEAIPSFIHMGEAPAHAHIPPWLPAFPDPHTYVHTPVWNERKTDPRNDKIEQARQRRKAERSLLNLQQRLVSVGRTQNPNANPSNPTSSLNPNLGLNPFLAPPVAGDERPVSPVRPPPRVSAMVVDQNGNAGSRDGAEGRRRITSVMEAFGPLIEMAKEGLDRGEEVIFNRESNGFQNLPDERPLVQFKFDFGKKAALAAHMTGAGLKDGGTQPLSAWFGRDEEKDEKKRRAEQILKAAMENPQDLAQL</sequence>
<name>A0A0C9SAK1_9CONI</name>
<comment type="subcellular location">
    <subcellularLocation>
        <location evidence="1">Nucleus</location>
    </subcellularLocation>
</comment>
<dbReference type="Pfam" id="PF10406">
    <property type="entry name" value="TAF8_C"/>
    <property type="match status" value="1"/>
</dbReference>
<feature type="compositionally biased region" description="Basic and acidic residues" evidence="7">
    <location>
        <begin position="372"/>
        <end position="382"/>
    </location>
</feature>
<dbReference type="PANTHER" id="PTHR46338:SF1">
    <property type="entry name" value="TRANSCRIPTION INITIATION FACTOR TFIID SUBUNIT 8"/>
    <property type="match status" value="1"/>
</dbReference>
<comment type="similarity">
    <text evidence="2">Belongs to the TAF8 family.</text>
</comment>
<dbReference type="Pfam" id="PF07524">
    <property type="entry name" value="Bromo_TP"/>
    <property type="match status" value="1"/>
</dbReference>
<keyword evidence="5" id="KW-0804">Transcription</keyword>
<feature type="region of interest" description="Disordered" evidence="7">
    <location>
        <begin position="226"/>
        <end position="249"/>
    </location>
</feature>
<feature type="compositionally biased region" description="Basic and acidic residues" evidence="7">
    <location>
        <begin position="191"/>
        <end position="206"/>
    </location>
</feature>
<keyword evidence="6" id="KW-0539">Nucleus</keyword>
<dbReference type="GO" id="GO:0046982">
    <property type="term" value="F:protein heterodimerization activity"/>
    <property type="evidence" value="ECO:0007669"/>
    <property type="project" value="InterPro"/>
</dbReference>
<evidence type="ECO:0000256" key="2">
    <source>
        <dbReference type="ARBA" id="ARBA00008767"/>
    </source>
</evidence>
<dbReference type="InterPro" id="IPR006565">
    <property type="entry name" value="BTP"/>
</dbReference>
<feature type="compositionally biased region" description="Low complexity" evidence="7">
    <location>
        <begin position="230"/>
        <end position="249"/>
    </location>
</feature>
<dbReference type="Gene3D" id="1.10.20.10">
    <property type="entry name" value="Histone, subunit A"/>
    <property type="match status" value="1"/>
</dbReference>
<feature type="region of interest" description="Disordered" evidence="7">
    <location>
        <begin position="190"/>
        <end position="210"/>
    </location>
</feature>
<dbReference type="AlphaFoldDB" id="A0A0C9SAK1"/>
<evidence type="ECO:0000256" key="1">
    <source>
        <dbReference type="ARBA" id="ARBA00004123"/>
    </source>
</evidence>
<dbReference type="SMART" id="SM00576">
    <property type="entry name" value="BTP"/>
    <property type="match status" value="1"/>
</dbReference>
<keyword evidence="4" id="KW-0805">Transcription regulation</keyword>
<dbReference type="EMBL" id="GCHU01002669">
    <property type="protein sequence ID" value="JAG89228.1"/>
    <property type="molecule type" value="Transcribed_RNA"/>
</dbReference>
<evidence type="ECO:0000256" key="3">
    <source>
        <dbReference type="ARBA" id="ARBA00017307"/>
    </source>
</evidence>
<dbReference type="InterPro" id="IPR037818">
    <property type="entry name" value="TAF8"/>
</dbReference>
<proteinExistence type="inferred from homology"/>
<feature type="region of interest" description="Disordered" evidence="7">
    <location>
        <begin position="357"/>
        <end position="382"/>
    </location>
</feature>
<evidence type="ECO:0000256" key="4">
    <source>
        <dbReference type="ARBA" id="ARBA00023015"/>
    </source>
</evidence>
<evidence type="ECO:0000256" key="6">
    <source>
        <dbReference type="ARBA" id="ARBA00023242"/>
    </source>
</evidence>
<evidence type="ECO:0000256" key="7">
    <source>
        <dbReference type="SAM" id="MobiDB-lite"/>
    </source>
</evidence>
<dbReference type="InterPro" id="IPR019473">
    <property type="entry name" value="TFIID_su8_C"/>
</dbReference>
<dbReference type="GO" id="GO:0005669">
    <property type="term" value="C:transcription factor TFIID complex"/>
    <property type="evidence" value="ECO:0007669"/>
    <property type="project" value="InterPro"/>
</dbReference>
<dbReference type="SUPFAM" id="SSF47113">
    <property type="entry name" value="Histone-fold"/>
    <property type="match status" value="1"/>
</dbReference>